<dbReference type="OrthoDB" id="1930194at2759"/>
<dbReference type="Pfam" id="PF24747">
    <property type="entry name" value="Zn-ribbon_GIR1"/>
    <property type="match status" value="1"/>
</dbReference>
<dbReference type="InterPro" id="IPR055281">
    <property type="entry name" value="GIR1-2/SIED1"/>
</dbReference>
<gene>
    <name evidence="3" type="ORF">Tsubulata_036033</name>
</gene>
<dbReference type="AlphaFoldDB" id="A0A9Q0IW63"/>
<dbReference type="InterPro" id="IPR056440">
    <property type="entry name" value="Zn-ribbon_GIR1"/>
</dbReference>
<reference evidence="3" key="1">
    <citation type="submission" date="2022-02" db="EMBL/GenBank/DDBJ databases">
        <authorList>
            <person name="Henning P.M."/>
            <person name="McCubbin A.G."/>
            <person name="Shore J.S."/>
        </authorList>
    </citation>
    <scope>NUCLEOTIDE SEQUENCE</scope>
    <source>
        <strain evidence="3">F60SS</strain>
        <tissue evidence="3">Leaves</tissue>
    </source>
</reference>
<evidence type="ECO:0000313" key="4">
    <source>
        <dbReference type="Proteomes" id="UP001141552"/>
    </source>
</evidence>
<protein>
    <recommendedName>
        <fullName evidence="2">GIR1-like zinc ribbon domain-containing protein</fullName>
    </recommendedName>
</protein>
<comment type="caution">
    <text evidence="3">The sequence shown here is derived from an EMBL/GenBank/DDBJ whole genome shotgun (WGS) entry which is preliminary data.</text>
</comment>
<name>A0A9Q0IW63_9ROSI</name>
<dbReference type="PANTHER" id="PTHR33177">
    <property type="entry name" value="PUTATIVE-RELATED"/>
    <property type="match status" value="1"/>
</dbReference>
<dbReference type="EMBL" id="JAKUCV010007795">
    <property type="protein sequence ID" value="KAJ4821941.1"/>
    <property type="molecule type" value="Genomic_DNA"/>
</dbReference>
<feature type="non-terminal residue" evidence="3">
    <location>
        <position position="1"/>
    </location>
</feature>
<feature type="region of interest" description="Disordered" evidence="1">
    <location>
        <begin position="15"/>
        <end position="61"/>
    </location>
</feature>
<feature type="compositionally biased region" description="Low complexity" evidence="1">
    <location>
        <begin position="45"/>
        <end position="61"/>
    </location>
</feature>
<feature type="domain" description="GIR1-like zinc ribbon" evidence="2">
    <location>
        <begin position="93"/>
        <end position="126"/>
    </location>
</feature>
<proteinExistence type="predicted"/>
<organism evidence="3 4">
    <name type="scientific">Turnera subulata</name>
    <dbReference type="NCBI Taxonomy" id="218843"/>
    <lineage>
        <taxon>Eukaryota</taxon>
        <taxon>Viridiplantae</taxon>
        <taxon>Streptophyta</taxon>
        <taxon>Embryophyta</taxon>
        <taxon>Tracheophyta</taxon>
        <taxon>Spermatophyta</taxon>
        <taxon>Magnoliopsida</taxon>
        <taxon>eudicotyledons</taxon>
        <taxon>Gunneridae</taxon>
        <taxon>Pentapetalae</taxon>
        <taxon>rosids</taxon>
        <taxon>fabids</taxon>
        <taxon>Malpighiales</taxon>
        <taxon>Passifloraceae</taxon>
        <taxon>Turnera</taxon>
    </lineage>
</organism>
<dbReference type="Proteomes" id="UP001141552">
    <property type="component" value="Unassembled WGS sequence"/>
</dbReference>
<evidence type="ECO:0000259" key="2">
    <source>
        <dbReference type="Pfam" id="PF24747"/>
    </source>
</evidence>
<keyword evidence="4" id="KW-1185">Reference proteome</keyword>
<evidence type="ECO:0000256" key="1">
    <source>
        <dbReference type="SAM" id="MobiDB-lite"/>
    </source>
</evidence>
<accession>A0A9Q0IW63</accession>
<reference evidence="3" key="2">
    <citation type="journal article" date="2023" name="Plants (Basel)">
        <title>Annotation of the Turnera subulata (Passifloraceae) Draft Genome Reveals the S-Locus Evolved after the Divergence of Turneroideae from Passifloroideae in a Stepwise Manner.</title>
        <authorList>
            <person name="Henning P.M."/>
            <person name="Roalson E.H."/>
            <person name="Mir W."/>
            <person name="McCubbin A.G."/>
            <person name="Shore J.S."/>
        </authorList>
    </citation>
    <scope>NUCLEOTIDE SEQUENCE</scope>
    <source>
        <strain evidence="3">F60SS</strain>
    </source>
</reference>
<feature type="non-terminal residue" evidence="3">
    <location>
        <position position="223"/>
    </location>
</feature>
<sequence>GTDQEFAWLVVKEERTKMSRRSNGAELDLKLNLSPPRANNPQGAESPHTSVSSSEMSPEISCVLSESEENGNYMNSSSPETSTTTTTTTAINNMMLVGCPQCLMYVMLSEVDPKCPQCKSTVFISVLSIYYLAESPHKWVSSSEMSPEISCVLSESEENDNYMISSSPETSTTTTNNSNNMMLVGCPQCLMYWIPNAHNARAPPLFQSSVRKMMNNEGNDTNR</sequence>
<evidence type="ECO:0000313" key="3">
    <source>
        <dbReference type="EMBL" id="KAJ4821941.1"/>
    </source>
</evidence>
<dbReference type="PANTHER" id="PTHR33177:SF76">
    <property type="entry name" value="PROTEIN GL2-INTERACTING REPRESSOR 2"/>
    <property type="match status" value="1"/>
</dbReference>